<accession>A0A505HUM3</accession>
<sequence length="126" mass="13127">MPGGAVVAGCLKSGAFSVPDRWSLWIVGRWQLLLQIPGGSRPREPRSSACRGVWTSPRAYAAACSAARAIPGGSTACGPVPGGLQWGQLDGHLCTPVRRGCRCGGHFVCLQSEATFTRCSSEALGN</sequence>
<evidence type="ECO:0000313" key="2">
    <source>
        <dbReference type="Proteomes" id="UP000197666"/>
    </source>
</evidence>
<gene>
    <name evidence="1" type="ORF">CAN33_009880</name>
</gene>
<comment type="caution">
    <text evidence="1">The sequence shown here is derived from an EMBL/GenBank/DDBJ whole genome shotgun (WGS) entry which is preliminary data.</text>
</comment>
<protein>
    <submittedName>
        <fullName evidence="1">G-patch domain family protein</fullName>
    </submittedName>
</protein>
<reference evidence="2" key="1">
    <citation type="submission" date="2018-10" db="EMBL/GenBank/DDBJ databases">
        <title>FDA dAtabase for Regulatory Grade micrObial Sequences (FDA-ARGOS): Supporting development and validation of Infectious Disease Dx tests.</title>
        <authorList>
            <person name="Kerrigan L."/>
            <person name="Tallon L."/>
            <person name="Sadzewicz L."/>
            <person name="Sengamalay N."/>
            <person name="Ott S."/>
            <person name="Godinez A."/>
            <person name="Nagaraj S."/>
            <person name="Vavikolanu K."/>
            <person name="Nadendla S."/>
            <person name="George J."/>
            <person name="Sichtig H."/>
        </authorList>
    </citation>
    <scope>NUCLEOTIDE SEQUENCE [LARGE SCALE GENOMIC DNA]</scope>
    <source>
        <strain evidence="2">FDAARGOS_311</strain>
    </source>
</reference>
<organism evidence="1 2">
    <name type="scientific">Aspergillus niger</name>
    <dbReference type="NCBI Taxonomy" id="5061"/>
    <lineage>
        <taxon>Eukaryota</taxon>
        <taxon>Fungi</taxon>
        <taxon>Dikarya</taxon>
        <taxon>Ascomycota</taxon>
        <taxon>Pezizomycotina</taxon>
        <taxon>Eurotiomycetes</taxon>
        <taxon>Eurotiomycetidae</taxon>
        <taxon>Eurotiales</taxon>
        <taxon>Aspergillaceae</taxon>
        <taxon>Aspergillus</taxon>
        <taxon>Aspergillus subgen. Circumdati</taxon>
    </lineage>
</organism>
<evidence type="ECO:0000313" key="1">
    <source>
        <dbReference type="EMBL" id="TPR03421.1"/>
    </source>
</evidence>
<dbReference type="Proteomes" id="UP000197666">
    <property type="component" value="Unassembled WGS sequence"/>
</dbReference>
<name>A0A505HUM3_ASPNG</name>
<proteinExistence type="predicted"/>
<dbReference type="AlphaFoldDB" id="A0A505HUM3"/>
<dbReference type="EMBL" id="NKJJ02000022">
    <property type="protein sequence ID" value="TPR03421.1"/>
    <property type="molecule type" value="Genomic_DNA"/>
</dbReference>